<accession>A0A285U0N3</accession>
<protein>
    <submittedName>
        <fullName evidence="1">Uncharacterized protein</fullName>
    </submittedName>
</protein>
<gene>
    <name evidence="1" type="ORF">SAMN05892877_101397</name>
</gene>
<sequence>MADVVRLQERLSRMPRRERLWHEVPAAVLLFTGVRYEKLTPAMAAKTRAGRRNSETGKDARR</sequence>
<dbReference type="RefSeq" id="WP_102025994.1">
    <property type="nucleotide sequence ID" value="NZ_OBQD01000001.1"/>
</dbReference>
<organism evidence="1 2">
    <name type="scientific">Rhizobium subbaraonis</name>
    <dbReference type="NCBI Taxonomy" id="908946"/>
    <lineage>
        <taxon>Bacteria</taxon>
        <taxon>Pseudomonadati</taxon>
        <taxon>Pseudomonadota</taxon>
        <taxon>Alphaproteobacteria</taxon>
        <taxon>Hyphomicrobiales</taxon>
        <taxon>Rhizobiaceae</taxon>
        <taxon>Rhizobium/Agrobacterium group</taxon>
        <taxon>Rhizobium</taxon>
    </lineage>
</organism>
<reference evidence="1 2" key="1">
    <citation type="submission" date="2017-08" db="EMBL/GenBank/DDBJ databases">
        <authorList>
            <person name="de Groot N.N."/>
        </authorList>
    </citation>
    <scope>NUCLEOTIDE SEQUENCE [LARGE SCALE GENOMIC DNA]</scope>
    <source>
        <strain evidence="1 2">JC85</strain>
    </source>
</reference>
<proteinExistence type="predicted"/>
<evidence type="ECO:0000313" key="1">
    <source>
        <dbReference type="EMBL" id="SOC35520.1"/>
    </source>
</evidence>
<dbReference type="EMBL" id="OBQD01000001">
    <property type="protein sequence ID" value="SOC35520.1"/>
    <property type="molecule type" value="Genomic_DNA"/>
</dbReference>
<dbReference type="OrthoDB" id="8454392at2"/>
<dbReference type="AlphaFoldDB" id="A0A285U0N3"/>
<keyword evidence="2" id="KW-1185">Reference proteome</keyword>
<evidence type="ECO:0000313" key="2">
    <source>
        <dbReference type="Proteomes" id="UP000219167"/>
    </source>
</evidence>
<dbReference type="Proteomes" id="UP000219167">
    <property type="component" value="Unassembled WGS sequence"/>
</dbReference>
<name>A0A285U0N3_9HYPH</name>